<protein>
    <submittedName>
        <fullName evidence="1">Uncharacterized protein</fullName>
    </submittedName>
</protein>
<organism evidence="1 2">
    <name type="scientific">Microbulbifer aestuariivivens</name>
    <dbReference type="NCBI Taxonomy" id="1908308"/>
    <lineage>
        <taxon>Bacteria</taxon>
        <taxon>Pseudomonadati</taxon>
        <taxon>Pseudomonadota</taxon>
        <taxon>Gammaproteobacteria</taxon>
        <taxon>Cellvibrionales</taxon>
        <taxon>Microbulbiferaceae</taxon>
        <taxon>Microbulbifer</taxon>
    </lineage>
</organism>
<gene>
    <name evidence="1" type="ORF">Maes01_01900</name>
</gene>
<accession>A0ABP9WQ49</accession>
<keyword evidence="2" id="KW-1185">Reference proteome</keyword>
<proteinExistence type="predicted"/>
<dbReference type="Proteomes" id="UP001408594">
    <property type="component" value="Unassembled WGS sequence"/>
</dbReference>
<evidence type="ECO:0000313" key="1">
    <source>
        <dbReference type="EMBL" id="GAA5525334.1"/>
    </source>
</evidence>
<comment type="caution">
    <text evidence="1">The sequence shown here is derived from an EMBL/GenBank/DDBJ whole genome shotgun (WGS) entry which is preliminary data.</text>
</comment>
<dbReference type="EMBL" id="BAABRT010000014">
    <property type="protein sequence ID" value="GAA5525334.1"/>
    <property type="molecule type" value="Genomic_DNA"/>
</dbReference>
<sequence>MTAIHNLQPLEIMHAINGYNRTINNDLCTLILHIRCGYIAILAEHHRLRRPLSPT</sequence>
<reference evidence="1 2" key="1">
    <citation type="submission" date="2024-02" db="EMBL/GenBank/DDBJ databases">
        <title>Microbulbifer aestuariivivens NBRC 112533.</title>
        <authorList>
            <person name="Ichikawa N."/>
            <person name="Katano-Makiyama Y."/>
            <person name="Hidaka K."/>
        </authorList>
    </citation>
    <scope>NUCLEOTIDE SEQUENCE [LARGE SCALE GENOMIC DNA]</scope>
    <source>
        <strain evidence="1 2">NBRC 112533</strain>
    </source>
</reference>
<name>A0ABP9WQ49_9GAMM</name>
<evidence type="ECO:0000313" key="2">
    <source>
        <dbReference type="Proteomes" id="UP001408594"/>
    </source>
</evidence>